<keyword evidence="1" id="KW-0175">Coiled coil</keyword>
<keyword evidence="3" id="KW-1185">Reference proteome</keyword>
<protein>
    <submittedName>
        <fullName evidence="2">Uncharacterized protein YydD, contains DUF2326 domain</fullName>
    </submittedName>
</protein>
<dbReference type="InterPro" id="IPR027417">
    <property type="entry name" value="P-loop_NTPase"/>
</dbReference>
<proteinExistence type="predicted"/>
<dbReference type="EMBL" id="FOXB01000043">
    <property type="protein sequence ID" value="SFP81132.1"/>
    <property type="molecule type" value="Genomic_DNA"/>
</dbReference>
<dbReference type="Gene3D" id="3.40.50.300">
    <property type="entry name" value="P-loop containing nucleotide triphosphate hydrolases"/>
    <property type="match status" value="1"/>
</dbReference>
<evidence type="ECO:0000313" key="2">
    <source>
        <dbReference type="EMBL" id="SFP81132.1"/>
    </source>
</evidence>
<feature type="coiled-coil region" evidence="1">
    <location>
        <begin position="327"/>
        <end position="433"/>
    </location>
</feature>
<organism evidence="2 3">
    <name type="scientific">Hydrogenimonas thermophila</name>
    <dbReference type="NCBI Taxonomy" id="223786"/>
    <lineage>
        <taxon>Bacteria</taxon>
        <taxon>Pseudomonadati</taxon>
        <taxon>Campylobacterota</taxon>
        <taxon>Epsilonproteobacteria</taxon>
        <taxon>Campylobacterales</taxon>
        <taxon>Hydrogenimonadaceae</taxon>
        <taxon>Hydrogenimonas</taxon>
    </lineage>
</organism>
<dbReference type="AlphaFoldDB" id="A0A1I5TDL3"/>
<evidence type="ECO:0000313" key="3">
    <source>
        <dbReference type="Proteomes" id="UP000199227"/>
    </source>
</evidence>
<feature type="coiled-coil region" evidence="1">
    <location>
        <begin position="191"/>
        <end position="292"/>
    </location>
</feature>
<evidence type="ECO:0000256" key="1">
    <source>
        <dbReference type="SAM" id="Coils"/>
    </source>
</evidence>
<gene>
    <name evidence="2" type="ORF">SAMN05216234_1439</name>
</gene>
<accession>A0A1I5TDL3</accession>
<sequence length="566" mass="67193">MFLKRLEIVDNTLQKRRVVDFNESGLNLIVGIGDQNKTTNDIGKTTLIRVLDFCFDGKIEQLYTDKEFKESINEDIYDFLKTKQPVFKLFLEDRSTGFNYEIKRVVTYKKDRLKVENQILFNGQKREGDFNAELKKILFNNISKKPSLRQLIPKFIRKDENQINNVLKYLHPATSNSEYEKIHLFLFGFKAKKLLQEKSELERELKRNKKDKSILGKRFNIIDLKQILEIINKDLEELYKQRDEFQLDEKYELEEEQLKNIQLKLIEIEKIITNLNLQKSLTKKQLEELEKDRFLQDTQLIKLLYDEAKFYIDKLHKSFDEVVTFHNKMIENEKIYMKNRLDNIEENLLDLTKQRGGLQKEYSNLMKKLSKTGSLAEFTKLNEQIEKLAEQKGQNEKLLEELEKIEINIKHTEERLSKIKDEINTNLEDFNNKLSLFNKYFSKYSKILYDVEFFISYDLEEDPIKFYIKNAGGNEGSGKKQAIITAFDLAYIDFINELHINFPHFVAHDKVELIDINKLEKLFEIANNISGQFIVPIIYDKIESIYDKYKGNVILELSEENKFFGV</sequence>
<reference evidence="2 3" key="1">
    <citation type="submission" date="2016-10" db="EMBL/GenBank/DDBJ databases">
        <authorList>
            <person name="de Groot N.N."/>
        </authorList>
    </citation>
    <scope>NUCLEOTIDE SEQUENCE [LARGE SCALE GENOMIC DNA]</scope>
    <source>
        <strain evidence="2 3">EP1-55-1</strain>
    </source>
</reference>
<dbReference type="Proteomes" id="UP000199227">
    <property type="component" value="Unassembled WGS sequence"/>
</dbReference>
<dbReference type="STRING" id="223786.SAMN05216234_1439"/>
<name>A0A1I5TDL3_9BACT</name>